<keyword evidence="3" id="KW-0812">Transmembrane</keyword>
<dbReference type="RefSeq" id="XP_067924365.1">
    <property type="nucleotide sequence ID" value="XM_068063657.1"/>
</dbReference>
<evidence type="ECO:0000256" key="2">
    <source>
        <dbReference type="SAM" id="SignalP"/>
    </source>
</evidence>
<organism evidence="3 4">
    <name type="scientific">Cystoisospora suis</name>
    <dbReference type="NCBI Taxonomy" id="483139"/>
    <lineage>
        <taxon>Eukaryota</taxon>
        <taxon>Sar</taxon>
        <taxon>Alveolata</taxon>
        <taxon>Apicomplexa</taxon>
        <taxon>Conoidasida</taxon>
        <taxon>Coccidia</taxon>
        <taxon>Eucoccidiorida</taxon>
        <taxon>Eimeriorina</taxon>
        <taxon>Sarcocystidae</taxon>
        <taxon>Cystoisospora</taxon>
    </lineage>
</organism>
<feature type="signal peptide" evidence="2">
    <location>
        <begin position="1"/>
        <end position="21"/>
    </location>
</feature>
<accession>A0A2C6L485</accession>
<reference evidence="3 4" key="1">
    <citation type="journal article" date="2017" name="Int. J. Parasitol.">
        <title>The genome of the protozoan parasite Cystoisospora suis and a reverse vaccinology approach to identify vaccine candidates.</title>
        <authorList>
            <person name="Palmieri N."/>
            <person name="Shrestha A."/>
            <person name="Ruttkowski B."/>
            <person name="Beck T."/>
            <person name="Vogl C."/>
            <person name="Tomley F."/>
            <person name="Blake D.P."/>
            <person name="Joachim A."/>
        </authorList>
    </citation>
    <scope>NUCLEOTIDE SEQUENCE [LARGE SCALE GENOMIC DNA]</scope>
    <source>
        <strain evidence="3 4">Wien I</strain>
    </source>
</reference>
<keyword evidence="3" id="KW-0472">Membrane</keyword>
<keyword evidence="1" id="KW-0175">Coiled coil</keyword>
<dbReference type="GeneID" id="94426868"/>
<dbReference type="VEuPathDB" id="ToxoDB:CSUI_003459"/>
<feature type="coiled-coil region" evidence="1">
    <location>
        <begin position="572"/>
        <end position="653"/>
    </location>
</feature>
<keyword evidence="2" id="KW-0732">Signal</keyword>
<evidence type="ECO:0000313" key="3">
    <source>
        <dbReference type="EMBL" id="PHJ22688.1"/>
    </source>
</evidence>
<name>A0A2C6L485_9APIC</name>
<sequence>MGVQNLAKALTWALVFASVLTLSTTRDGGSSPGMAAEASVVKSLKRAVSQEWRVGARSICSILGCDYETVKSRLSGQPSYFVTFKALSAQMDHFNQMITTRRQGEADLTPDQRKARWLLLTKVADILNQALGTEYSVPPNYVPEDMQSRQYQYGAAQSPEVVEKASQHIKSEVHKLQVTVPLPTTEDLQNTAREKLSGLRGKHQQEIAAVEESQRQKLLLLQEEHDRQTHRLLTELKIRQVEEAETLRAELTEERRFFDQNVKIWEAVSDMLTQARTILETLSERVHVMGTQVFKLSSFHEKLTGYQQSAKSNPESTAAYTALGYAFQSEAAVVQAMEMVTTSYRDTTAIAAQVQEILNAAENAMGTVPQECMRWFEAQQRGYKDRLESFNKILSDLTTRTEDYLQTAEEKKLVTIFAGDEVRLQILALLQERVSGWNTQLVTIRERTAGIETAATRLMEGAAQLDRSTLEAVSSVLQQPDGFLVHVGTYSTETATLRESASRIEEDIKTNVKDLQEVERAIRSVAENVAGAQLPPAVLDYLGIPALVNSLQVDMQLKQNGTHLVQLIRGRLNQLSEVMRKLELLRKEVKNLKSPADREQAEWSLNEIMKELQDVTRTKSEVELQVQQVTLEIQQLQAAANQLEQRMALERRTVRRNAPGRTMAGGVRGTTFDGTTLGGLGGTAQGVGTIMGGLGDTSDVRATIAELEDQLRKTRQQVQERRQDLSNKQREAMSLENTMRRLETEIATKQREQADEQQRVARILSLAQAISGSGGPAGGVMSMASMAAGLGGSMPGALMGSAGAGLLSGGMMGSMTGSVLGGSVAGLGSSVAGGVPGLGGGMASMGGSVAGLRGSVGGKLA</sequence>
<dbReference type="OrthoDB" id="331245at2759"/>
<dbReference type="EMBL" id="MIGC01001548">
    <property type="protein sequence ID" value="PHJ22688.1"/>
    <property type="molecule type" value="Genomic_DNA"/>
</dbReference>
<feature type="chain" id="PRO_5013242757" evidence="2">
    <location>
        <begin position="22"/>
        <end position="861"/>
    </location>
</feature>
<feature type="coiled-coil region" evidence="1">
    <location>
        <begin position="697"/>
        <end position="759"/>
    </location>
</feature>
<proteinExistence type="predicted"/>
<keyword evidence="4" id="KW-1185">Reference proteome</keyword>
<gene>
    <name evidence="3" type="ORF">CSUI_003459</name>
</gene>
<protein>
    <submittedName>
        <fullName evidence="3">Transmembrane protein</fullName>
    </submittedName>
</protein>
<feature type="coiled-coil region" evidence="1">
    <location>
        <begin position="234"/>
        <end position="261"/>
    </location>
</feature>
<evidence type="ECO:0000313" key="4">
    <source>
        <dbReference type="Proteomes" id="UP000221165"/>
    </source>
</evidence>
<dbReference type="AlphaFoldDB" id="A0A2C6L485"/>
<evidence type="ECO:0000256" key="1">
    <source>
        <dbReference type="SAM" id="Coils"/>
    </source>
</evidence>
<dbReference type="Proteomes" id="UP000221165">
    <property type="component" value="Unassembled WGS sequence"/>
</dbReference>
<comment type="caution">
    <text evidence="3">The sequence shown here is derived from an EMBL/GenBank/DDBJ whole genome shotgun (WGS) entry which is preliminary data.</text>
</comment>